<keyword evidence="3" id="KW-1185">Reference proteome</keyword>
<dbReference type="Gene3D" id="1.10.10.10">
    <property type="entry name" value="Winged helix-like DNA-binding domain superfamily/Winged helix DNA-binding domain"/>
    <property type="match status" value="1"/>
</dbReference>
<dbReference type="SMART" id="SM00421">
    <property type="entry name" value="HTH_LUXR"/>
    <property type="match status" value="1"/>
</dbReference>
<sequence>MDDERSNQSALLDAIYGAAIQPKDYLAFAKVWDETILKFVEGDDDASHSTHADALELRKHFNRAFEVFEKSRLGQQRSLQSYLDGQAFAGALCHENGKIAACNAGFETQFGLRVGEDISTLADQAQPLSLSAGHAQGKNWLALPEEEAAFRIYEEKGPNSLLLIEKFDPSVNGLVAAQPMLLVRSSKIEWSPKVGMFLNEKFGLTQSEGEIAEQIMLGLRSEEIAIDRNRSKGTVRQQIKSIMDKTETSTQAALVNLMVSLHHLFAAKPIPDAKRQVHLQTSDKVHMTAVVDAPLWGSIDYEVYGSPSGKPVVFIHSQMSSAKPSSAMIDAMAEAGLLVLAPRKPGLGATAMEQQGTDPVGFIAAFMELLKREGSDPVAIIGQDMSGVAAIEYAAQNPDFGGCIITLDTGIPFTRREQFEDMRPVSKRIFWTVWDCPELFYAPFAFASEALFSNETAEKAFMHDQFKDIPHDHALIQDPEYYALALAGMSDFMSTPKRSADELVHWVQDWTDALHSLAKRSRVVFIVSEGHDFLRFSDIAEYLHDIPNSEVLLLKNTARLCVFEKPDDVAAAIAATLSPKPLQIGASPS</sequence>
<proteinExistence type="predicted"/>
<organism evidence="2 3">
    <name type="scientific">Parasphingorhabdus litoris</name>
    <dbReference type="NCBI Taxonomy" id="394733"/>
    <lineage>
        <taxon>Bacteria</taxon>
        <taxon>Pseudomonadati</taxon>
        <taxon>Pseudomonadota</taxon>
        <taxon>Alphaproteobacteria</taxon>
        <taxon>Sphingomonadales</taxon>
        <taxon>Sphingomonadaceae</taxon>
        <taxon>Parasphingorhabdus</taxon>
    </lineage>
</organism>
<gene>
    <name evidence="2" type="ORF">GCM10009096_02050</name>
</gene>
<dbReference type="Proteomes" id="UP001500713">
    <property type="component" value="Unassembled WGS sequence"/>
</dbReference>
<dbReference type="SUPFAM" id="SSF46894">
    <property type="entry name" value="C-terminal effector domain of the bipartite response regulators"/>
    <property type="match status" value="1"/>
</dbReference>
<dbReference type="InterPro" id="IPR029058">
    <property type="entry name" value="AB_hydrolase_fold"/>
</dbReference>
<evidence type="ECO:0000259" key="1">
    <source>
        <dbReference type="SMART" id="SM00421"/>
    </source>
</evidence>
<dbReference type="InterPro" id="IPR050228">
    <property type="entry name" value="Carboxylesterase_BioH"/>
</dbReference>
<dbReference type="Gene3D" id="3.40.50.1820">
    <property type="entry name" value="alpha/beta hydrolase"/>
    <property type="match status" value="1"/>
</dbReference>
<dbReference type="PANTHER" id="PTHR43194:SF2">
    <property type="entry name" value="PEROXISOMAL MEMBRANE PROTEIN LPX1"/>
    <property type="match status" value="1"/>
</dbReference>
<protein>
    <recommendedName>
        <fullName evidence="1">HTH luxR-type domain-containing protein</fullName>
    </recommendedName>
</protein>
<dbReference type="SUPFAM" id="SSF53474">
    <property type="entry name" value="alpha/beta-Hydrolases"/>
    <property type="match status" value="1"/>
</dbReference>
<name>A0ABP3JVJ9_9SPHN</name>
<dbReference type="PANTHER" id="PTHR43194">
    <property type="entry name" value="HYDROLASE ALPHA/BETA FOLD FAMILY"/>
    <property type="match status" value="1"/>
</dbReference>
<dbReference type="Pfam" id="PF12697">
    <property type="entry name" value="Abhydrolase_6"/>
    <property type="match status" value="1"/>
</dbReference>
<evidence type="ECO:0000313" key="2">
    <source>
        <dbReference type="EMBL" id="GAA0465097.1"/>
    </source>
</evidence>
<feature type="domain" description="HTH luxR-type" evidence="1">
    <location>
        <begin position="201"/>
        <end position="258"/>
    </location>
</feature>
<dbReference type="InterPro" id="IPR036388">
    <property type="entry name" value="WH-like_DNA-bd_sf"/>
</dbReference>
<dbReference type="InterPro" id="IPR000792">
    <property type="entry name" value="Tscrpt_reg_LuxR_C"/>
</dbReference>
<dbReference type="InterPro" id="IPR000073">
    <property type="entry name" value="AB_hydrolase_1"/>
</dbReference>
<comment type="caution">
    <text evidence="2">The sequence shown here is derived from an EMBL/GenBank/DDBJ whole genome shotgun (WGS) entry which is preliminary data.</text>
</comment>
<dbReference type="EMBL" id="BAAAEM010000002">
    <property type="protein sequence ID" value="GAA0465097.1"/>
    <property type="molecule type" value="Genomic_DNA"/>
</dbReference>
<dbReference type="RefSeq" id="WP_229954239.1">
    <property type="nucleotide sequence ID" value="NZ_BAAAEM010000002.1"/>
</dbReference>
<reference evidence="3" key="1">
    <citation type="journal article" date="2019" name="Int. J. Syst. Evol. Microbiol.">
        <title>The Global Catalogue of Microorganisms (GCM) 10K type strain sequencing project: providing services to taxonomists for standard genome sequencing and annotation.</title>
        <authorList>
            <consortium name="The Broad Institute Genomics Platform"/>
            <consortium name="The Broad Institute Genome Sequencing Center for Infectious Disease"/>
            <person name="Wu L."/>
            <person name="Ma J."/>
        </authorList>
    </citation>
    <scope>NUCLEOTIDE SEQUENCE [LARGE SCALE GENOMIC DNA]</scope>
    <source>
        <strain evidence="3">JCM 14162</strain>
    </source>
</reference>
<dbReference type="InterPro" id="IPR016032">
    <property type="entry name" value="Sig_transdc_resp-reg_C-effctor"/>
</dbReference>
<evidence type="ECO:0000313" key="3">
    <source>
        <dbReference type="Proteomes" id="UP001500713"/>
    </source>
</evidence>
<accession>A0ABP3JVJ9</accession>